<keyword evidence="2" id="KW-1185">Reference proteome</keyword>
<sequence>MAFRGEGLHVCHHMIIAVDSKGRVDCSHTIIREVKLSVSYSLANCLAERQSCTNNNYASREKCKKCGQPKEVAAMPAIAMHGASLHTHPHYFARALGGPEQNMNIGLMGTGALQQSLPLSSSWSLGGADKYGIQQASTWPLGGNHGSELSYTGQANLLPLVQKGWRNGDWICNCGFHNYSSRAEDVSLYRYPTLDICIAVFHMSCDIDCVPSLAPAVLPLNITYALGTKRLASEELVHNWDNKRLNAGQALGLQHAYPALDQVVVSGGNQTTGLYTPSPYASGSLATAPNLPVNLQFPYVAATPTLLGKGAKQWRDGDWMCTNCNNHNYASRSNCNRCKTQRDAPAQPVSVVA</sequence>
<organism evidence="1 2">
    <name type="scientific">Rhododendron molle</name>
    <name type="common">Chinese azalea</name>
    <name type="synonym">Azalea mollis</name>
    <dbReference type="NCBI Taxonomy" id="49168"/>
    <lineage>
        <taxon>Eukaryota</taxon>
        <taxon>Viridiplantae</taxon>
        <taxon>Streptophyta</taxon>
        <taxon>Embryophyta</taxon>
        <taxon>Tracheophyta</taxon>
        <taxon>Spermatophyta</taxon>
        <taxon>Magnoliopsida</taxon>
        <taxon>eudicotyledons</taxon>
        <taxon>Gunneridae</taxon>
        <taxon>Pentapetalae</taxon>
        <taxon>asterids</taxon>
        <taxon>Ericales</taxon>
        <taxon>Ericaceae</taxon>
        <taxon>Ericoideae</taxon>
        <taxon>Rhodoreae</taxon>
        <taxon>Rhododendron</taxon>
    </lineage>
</organism>
<proteinExistence type="predicted"/>
<evidence type="ECO:0000313" key="2">
    <source>
        <dbReference type="Proteomes" id="UP001062846"/>
    </source>
</evidence>
<name>A0ACC0M8A7_RHOML</name>
<evidence type="ECO:0000313" key="1">
    <source>
        <dbReference type="EMBL" id="KAI8537016.1"/>
    </source>
</evidence>
<protein>
    <submittedName>
        <fullName evidence="1">Uncharacterized protein</fullName>
    </submittedName>
</protein>
<dbReference type="Proteomes" id="UP001062846">
    <property type="component" value="Chromosome 10"/>
</dbReference>
<accession>A0ACC0M8A7</accession>
<gene>
    <name evidence="1" type="ORF">RHMOL_Rhmol10G0302300</name>
</gene>
<dbReference type="EMBL" id="CM046397">
    <property type="protein sequence ID" value="KAI8537016.1"/>
    <property type="molecule type" value="Genomic_DNA"/>
</dbReference>
<reference evidence="1" key="1">
    <citation type="submission" date="2022-02" db="EMBL/GenBank/DDBJ databases">
        <title>Plant Genome Project.</title>
        <authorList>
            <person name="Zhang R.-G."/>
        </authorList>
    </citation>
    <scope>NUCLEOTIDE SEQUENCE</scope>
    <source>
        <strain evidence="1">AT1</strain>
    </source>
</reference>
<comment type="caution">
    <text evidence="1">The sequence shown here is derived from an EMBL/GenBank/DDBJ whole genome shotgun (WGS) entry which is preliminary data.</text>
</comment>